<dbReference type="InterPro" id="IPR017871">
    <property type="entry name" value="ABC_transporter-like_CS"/>
</dbReference>
<dbReference type="RefSeq" id="WP_324618641.1">
    <property type="nucleotide sequence ID" value="NZ_JAYKOT010000001.1"/>
</dbReference>
<organism evidence="11 12">
    <name type="scientific">Citroniella saccharovorans</name>
    <dbReference type="NCBI Taxonomy" id="2053367"/>
    <lineage>
        <taxon>Bacteria</taxon>
        <taxon>Bacillati</taxon>
        <taxon>Bacillota</taxon>
        <taxon>Tissierellia</taxon>
        <taxon>Tissierellales</taxon>
        <taxon>Peptoniphilaceae</taxon>
        <taxon>Citroniella</taxon>
    </lineage>
</organism>
<proteinExistence type="predicted"/>
<reference evidence="11 12" key="1">
    <citation type="submission" date="2024-01" db="EMBL/GenBank/DDBJ databases">
        <title>Complete genome sequence of Citroniella saccharovorans strain M6.X9, isolated from human fecal sample.</title>
        <authorList>
            <person name="Cheng G."/>
            <person name="Westerholm M."/>
            <person name="Schnurer A."/>
        </authorList>
    </citation>
    <scope>NUCLEOTIDE SEQUENCE [LARGE SCALE GENOMIC DNA]</scope>
    <source>
        <strain evidence="11 12">DSM 29873</strain>
    </source>
</reference>
<comment type="subcellular location">
    <subcellularLocation>
        <location evidence="1">Cell membrane</location>
        <topology evidence="1">Multi-pass membrane protein</topology>
    </subcellularLocation>
</comment>
<protein>
    <submittedName>
        <fullName evidence="11">ABC transporter ATP-binding protein</fullName>
    </submittedName>
</protein>
<evidence type="ECO:0000259" key="10">
    <source>
        <dbReference type="PROSITE" id="PS50929"/>
    </source>
</evidence>
<sequence length="584" mass="65106">MINVFRKIWLFSGKEKGNLKKSIFAAFIHAVFNAFQFVAIYYMLECLFISKISTKNIIIAFVILMISLLGKIVTQNISQMKQTHAGYFMAADKRIELGEKIKKVPMGFFNSFSLGKLTTLATTNLTQIESWIPVLLVNVLGGFLNTCVFVLAIFLINIYIGLTALVGMTVFLMVTSLMEKRSRKNATDMANIQTCLTKNVLSTLQGMQVIKSYNLGGENNKNLDDAIDNSYKTTLALEKMVIPYTVVQRIVIGLTIVAMLFVSIRFNISDNLIITDAVMIMIASFTIFEGLIGAGSNMAILRIAENAIDSYEYVNQMPILKEGSITEPIKNHNIAFKNVSFSYDDRPILKNVSAEIKENTMTAIVGPSGSGKTTFCSLIARFWDVNSGEILIGGKNIKDYKIENLMNSISMVFQDVYLFEDTIENNIKFGKQNASHEEVVEAAKKARCHEFIEALPEGYDTIIGEGGASLSGGEKQRISIARAMLKDADIIIFDEATANIDPENEDKLKEAIESLTKNKTVIMIAHRLKTIRNADQILVLKDGEIVERGGHEELIKNNGLYSDLINAKAKAESWKLSNKYRIEL</sequence>
<dbReference type="GO" id="GO:0005524">
    <property type="term" value="F:ATP binding"/>
    <property type="evidence" value="ECO:0007669"/>
    <property type="project" value="UniProtKB-KW"/>
</dbReference>
<feature type="transmembrane region" description="Helical" evidence="8">
    <location>
        <begin position="56"/>
        <end position="74"/>
    </location>
</feature>
<dbReference type="Gene3D" id="1.20.1560.10">
    <property type="entry name" value="ABC transporter type 1, transmembrane domain"/>
    <property type="match status" value="1"/>
</dbReference>
<keyword evidence="2" id="KW-0813">Transport</keyword>
<dbReference type="GO" id="GO:0034040">
    <property type="term" value="F:ATPase-coupled lipid transmembrane transporter activity"/>
    <property type="evidence" value="ECO:0007669"/>
    <property type="project" value="TreeGrafter"/>
</dbReference>
<evidence type="ECO:0000256" key="2">
    <source>
        <dbReference type="ARBA" id="ARBA00022448"/>
    </source>
</evidence>
<dbReference type="GO" id="GO:0140359">
    <property type="term" value="F:ABC-type transporter activity"/>
    <property type="evidence" value="ECO:0007669"/>
    <property type="project" value="InterPro"/>
</dbReference>
<dbReference type="Pfam" id="PF00664">
    <property type="entry name" value="ABC_membrane"/>
    <property type="match status" value="1"/>
</dbReference>
<feature type="domain" description="ABC transporter" evidence="9">
    <location>
        <begin position="334"/>
        <end position="567"/>
    </location>
</feature>
<feature type="transmembrane region" description="Helical" evidence="8">
    <location>
        <begin position="158"/>
        <end position="178"/>
    </location>
</feature>
<dbReference type="InterPro" id="IPR003593">
    <property type="entry name" value="AAA+_ATPase"/>
</dbReference>
<evidence type="ECO:0000256" key="7">
    <source>
        <dbReference type="ARBA" id="ARBA00023136"/>
    </source>
</evidence>
<name>A0AAW9MUD7_9FIRM</name>
<dbReference type="InterPro" id="IPR027417">
    <property type="entry name" value="P-loop_NTPase"/>
</dbReference>
<keyword evidence="12" id="KW-1185">Reference proteome</keyword>
<dbReference type="AlphaFoldDB" id="A0AAW9MUD7"/>
<keyword evidence="6 8" id="KW-1133">Transmembrane helix</keyword>
<evidence type="ECO:0000313" key="12">
    <source>
        <dbReference type="Proteomes" id="UP001357733"/>
    </source>
</evidence>
<feature type="domain" description="ABC transmembrane type-1" evidence="10">
    <location>
        <begin position="22"/>
        <end position="301"/>
    </location>
</feature>
<dbReference type="InterPro" id="IPR003439">
    <property type="entry name" value="ABC_transporter-like_ATP-bd"/>
</dbReference>
<evidence type="ECO:0000259" key="9">
    <source>
        <dbReference type="PROSITE" id="PS50893"/>
    </source>
</evidence>
<keyword evidence="7 8" id="KW-0472">Membrane</keyword>
<evidence type="ECO:0000256" key="1">
    <source>
        <dbReference type="ARBA" id="ARBA00004651"/>
    </source>
</evidence>
<dbReference type="GO" id="GO:0016887">
    <property type="term" value="F:ATP hydrolysis activity"/>
    <property type="evidence" value="ECO:0007669"/>
    <property type="project" value="InterPro"/>
</dbReference>
<gene>
    <name evidence="11" type="ORF">VLK81_00665</name>
</gene>
<keyword evidence="4" id="KW-0547">Nucleotide-binding</keyword>
<dbReference type="PANTHER" id="PTHR24221:SF397">
    <property type="entry name" value="ABC TRANSPORTER, ATP-BINDING TRANSMEMBRANE PROTEIN"/>
    <property type="match status" value="1"/>
</dbReference>
<dbReference type="PANTHER" id="PTHR24221">
    <property type="entry name" value="ATP-BINDING CASSETTE SUB-FAMILY B"/>
    <property type="match status" value="1"/>
</dbReference>
<evidence type="ECO:0000256" key="8">
    <source>
        <dbReference type="SAM" id="Phobius"/>
    </source>
</evidence>
<feature type="transmembrane region" description="Helical" evidence="8">
    <location>
        <begin position="246"/>
        <end position="266"/>
    </location>
</feature>
<dbReference type="PROSITE" id="PS50893">
    <property type="entry name" value="ABC_TRANSPORTER_2"/>
    <property type="match status" value="1"/>
</dbReference>
<dbReference type="SMART" id="SM00382">
    <property type="entry name" value="AAA"/>
    <property type="match status" value="1"/>
</dbReference>
<dbReference type="FunFam" id="3.40.50.300:FF:000287">
    <property type="entry name" value="Multidrug ABC transporter ATP-binding protein"/>
    <property type="match status" value="1"/>
</dbReference>
<dbReference type="InterPro" id="IPR011527">
    <property type="entry name" value="ABC1_TM_dom"/>
</dbReference>
<feature type="transmembrane region" description="Helical" evidence="8">
    <location>
        <begin position="21"/>
        <end position="44"/>
    </location>
</feature>
<dbReference type="SUPFAM" id="SSF90123">
    <property type="entry name" value="ABC transporter transmembrane region"/>
    <property type="match status" value="1"/>
</dbReference>
<dbReference type="InterPro" id="IPR036640">
    <property type="entry name" value="ABC1_TM_sf"/>
</dbReference>
<evidence type="ECO:0000313" key="11">
    <source>
        <dbReference type="EMBL" id="MEB3428563.1"/>
    </source>
</evidence>
<dbReference type="PROSITE" id="PS50929">
    <property type="entry name" value="ABC_TM1F"/>
    <property type="match status" value="1"/>
</dbReference>
<comment type="caution">
    <text evidence="11">The sequence shown here is derived from an EMBL/GenBank/DDBJ whole genome shotgun (WGS) entry which is preliminary data.</text>
</comment>
<dbReference type="SUPFAM" id="SSF52540">
    <property type="entry name" value="P-loop containing nucleoside triphosphate hydrolases"/>
    <property type="match status" value="1"/>
</dbReference>
<evidence type="ECO:0000256" key="6">
    <source>
        <dbReference type="ARBA" id="ARBA00022989"/>
    </source>
</evidence>
<dbReference type="EMBL" id="JAYKOT010000001">
    <property type="protein sequence ID" value="MEB3428563.1"/>
    <property type="molecule type" value="Genomic_DNA"/>
</dbReference>
<dbReference type="InterPro" id="IPR039421">
    <property type="entry name" value="Type_1_exporter"/>
</dbReference>
<accession>A0AAW9MUD7</accession>
<evidence type="ECO:0000256" key="5">
    <source>
        <dbReference type="ARBA" id="ARBA00022840"/>
    </source>
</evidence>
<dbReference type="GO" id="GO:0005886">
    <property type="term" value="C:plasma membrane"/>
    <property type="evidence" value="ECO:0007669"/>
    <property type="project" value="UniProtKB-SubCell"/>
</dbReference>
<dbReference type="PROSITE" id="PS00211">
    <property type="entry name" value="ABC_TRANSPORTER_1"/>
    <property type="match status" value="1"/>
</dbReference>
<evidence type="ECO:0000256" key="3">
    <source>
        <dbReference type="ARBA" id="ARBA00022692"/>
    </source>
</evidence>
<evidence type="ECO:0000256" key="4">
    <source>
        <dbReference type="ARBA" id="ARBA00022741"/>
    </source>
</evidence>
<dbReference type="Gene3D" id="3.40.50.300">
    <property type="entry name" value="P-loop containing nucleotide triphosphate hydrolases"/>
    <property type="match status" value="1"/>
</dbReference>
<keyword evidence="5 11" id="KW-0067">ATP-binding</keyword>
<dbReference type="Proteomes" id="UP001357733">
    <property type="component" value="Unassembled WGS sequence"/>
</dbReference>
<keyword evidence="3 8" id="KW-0812">Transmembrane</keyword>
<feature type="transmembrane region" description="Helical" evidence="8">
    <location>
        <begin position="131"/>
        <end position="152"/>
    </location>
</feature>
<feature type="transmembrane region" description="Helical" evidence="8">
    <location>
        <begin position="272"/>
        <end position="292"/>
    </location>
</feature>
<dbReference type="Pfam" id="PF00005">
    <property type="entry name" value="ABC_tran"/>
    <property type="match status" value="1"/>
</dbReference>